<keyword evidence="2" id="KW-1185">Reference proteome</keyword>
<dbReference type="EMBL" id="NHYD01000892">
    <property type="protein sequence ID" value="PPQ92948.1"/>
    <property type="molecule type" value="Genomic_DNA"/>
</dbReference>
<evidence type="ECO:0000313" key="2">
    <source>
        <dbReference type="Proteomes" id="UP000283269"/>
    </source>
</evidence>
<name>A0A409XQD7_PSICY</name>
<protein>
    <submittedName>
        <fullName evidence="1">Uncharacterized protein</fullName>
    </submittedName>
</protein>
<dbReference type="Proteomes" id="UP000283269">
    <property type="component" value="Unassembled WGS sequence"/>
</dbReference>
<dbReference type="AlphaFoldDB" id="A0A409XQD7"/>
<proteinExistence type="predicted"/>
<evidence type="ECO:0000313" key="1">
    <source>
        <dbReference type="EMBL" id="PPQ92948.1"/>
    </source>
</evidence>
<accession>A0A409XQD7</accession>
<sequence>MEHGADVLGACQSKFAKWSAAIDVLQEQNSLDVRTTMRHAVELKLCRSRHKMPQLTTWRRKSEMCLENTEWFVVDVAGSLWWIL</sequence>
<organism evidence="1 2">
    <name type="scientific">Psilocybe cyanescens</name>
    <dbReference type="NCBI Taxonomy" id="93625"/>
    <lineage>
        <taxon>Eukaryota</taxon>
        <taxon>Fungi</taxon>
        <taxon>Dikarya</taxon>
        <taxon>Basidiomycota</taxon>
        <taxon>Agaricomycotina</taxon>
        <taxon>Agaricomycetes</taxon>
        <taxon>Agaricomycetidae</taxon>
        <taxon>Agaricales</taxon>
        <taxon>Agaricineae</taxon>
        <taxon>Strophariaceae</taxon>
        <taxon>Psilocybe</taxon>
    </lineage>
</organism>
<dbReference type="InParanoid" id="A0A409XQD7"/>
<reference evidence="1 2" key="1">
    <citation type="journal article" date="2018" name="Evol. Lett.">
        <title>Horizontal gene cluster transfer increased hallucinogenic mushroom diversity.</title>
        <authorList>
            <person name="Reynolds H.T."/>
            <person name="Vijayakumar V."/>
            <person name="Gluck-Thaler E."/>
            <person name="Korotkin H.B."/>
            <person name="Matheny P.B."/>
            <person name="Slot J.C."/>
        </authorList>
    </citation>
    <scope>NUCLEOTIDE SEQUENCE [LARGE SCALE GENOMIC DNA]</scope>
    <source>
        <strain evidence="1 2">2631</strain>
    </source>
</reference>
<gene>
    <name evidence="1" type="ORF">CVT25_000113</name>
</gene>
<comment type="caution">
    <text evidence="1">The sequence shown here is derived from an EMBL/GenBank/DDBJ whole genome shotgun (WGS) entry which is preliminary data.</text>
</comment>